<evidence type="ECO:0000313" key="2">
    <source>
        <dbReference type="Proteomes" id="UP000190625"/>
    </source>
</evidence>
<dbReference type="OrthoDB" id="9955913at2"/>
<protein>
    <submittedName>
        <fullName evidence="1">Uncharacterized protein</fullName>
    </submittedName>
</protein>
<accession>A0A1T4L5J1</accession>
<proteinExistence type="predicted"/>
<reference evidence="2" key="1">
    <citation type="submission" date="2017-02" db="EMBL/GenBank/DDBJ databases">
        <authorList>
            <person name="Varghese N."/>
            <person name="Submissions S."/>
        </authorList>
    </citation>
    <scope>NUCLEOTIDE SEQUENCE [LARGE SCALE GENOMIC DNA]</scope>
    <source>
        <strain evidence="2">ATCC BAA-73</strain>
    </source>
</reference>
<evidence type="ECO:0000313" key="1">
    <source>
        <dbReference type="EMBL" id="SJZ49817.1"/>
    </source>
</evidence>
<gene>
    <name evidence="1" type="ORF">SAMN02745118_01044</name>
</gene>
<dbReference type="AlphaFoldDB" id="A0A1T4L5J1"/>
<dbReference type="Proteomes" id="UP000190625">
    <property type="component" value="Unassembled WGS sequence"/>
</dbReference>
<dbReference type="RefSeq" id="WP_078809535.1">
    <property type="nucleotide sequence ID" value="NZ_FUWM01000007.1"/>
</dbReference>
<name>A0A1T4L5J1_9FIRM</name>
<keyword evidence="2" id="KW-1185">Reference proteome</keyword>
<dbReference type="EMBL" id="FUWM01000007">
    <property type="protein sequence ID" value="SJZ49817.1"/>
    <property type="molecule type" value="Genomic_DNA"/>
</dbReference>
<organism evidence="1 2">
    <name type="scientific">Selenihalanaerobacter shriftii</name>
    <dbReference type="NCBI Taxonomy" id="142842"/>
    <lineage>
        <taxon>Bacteria</taxon>
        <taxon>Bacillati</taxon>
        <taxon>Bacillota</taxon>
        <taxon>Clostridia</taxon>
        <taxon>Halanaerobiales</taxon>
        <taxon>Halobacteroidaceae</taxon>
        <taxon>Selenihalanaerobacter</taxon>
    </lineage>
</organism>
<sequence>MKKLNESIEINSFLNKLDKYREDNIILLEVLITIEDYIRECFNENKVTVDFFIKGLNIIRSCEEELNTIEESYINFVLIKKKQNITLQNKINDLLNELRSQVKQNLITYNVYESLKKYIDFAQGYYLSEVIY</sequence>